<keyword evidence="4" id="KW-1185">Reference proteome</keyword>
<comment type="caution">
    <text evidence="3">The sequence shown here is derived from an EMBL/GenBank/DDBJ whole genome shotgun (WGS) entry which is preliminary data.</text>
</comment>
<evidence type="ECO:0000259" key="2">
    <source>
        <dbReference type="Pfam" id="PF13349"/>
    </source>
</evidence>
<dbReference type="Proteomes" id="UP000481852">
    <property type="component" value="Unassembled WGS sequence"/>
</dbReference>
<feature type="transmembrane region" description="Helical" evidence="1">
    <location>
        <begin position="49"/>
        <end position="70"/>
    </location>
</feature>
<proteinExistence type="predicted"/>
<keyword evidence="1" id="KW-1133">Transmembrane helix</keyword>
<gene>
    <name evidence="3" type="ORF">FYJ35_08325</name>
</gene>
<keyword evidence="1" id="KW-0812">Transmembrane</keyword>
<accession>A0A6L5X6E1</accession>
<sequence>MCVSDLELSFLRLVHHLDHLATGCRRRLLDKSHFRNKKRGGSIMKKRNLYLILMSLATTAAIILGTLWHVGKPVFLHSDHNFSFYFQGKNNTETTKKLESFTGLQIHLQNDDIQIETGTEYKMTYTGPKDAVPTAETADGILTVRNSGNRSDRTGGILTVTVPADLKALQDVSLDTSNGDICIEPNDTITVKNLTLTSENGDLSLEQCHGSVLKASTDNGNIGMEHVSFEQSDLSSENGDLIVNLDDSIKNYTVYPSTSSGDITIGDTSYSTTNGAENQITIGSGQKVLKVRTQSGDIEIEN</sequence>
<keyword evidence="1" id="KW-0472">Membrane</keyword>
<dbReference type="Pfam" id="PF13349">
    <property type="entry name" value="DUF4097"/>
    <property type="match status" value="1"/>
</dbReference>
<name>A0A6L5X6E1_9FIRM</name>
<evidence type="ECO:0000313" key="4">
    <source>
        <dbReference type="Proteomes" id="UP000481852"/>
    </source>
</evidence>
<evidence type="ECO:0000313" key="3">
    <source>
        <dbReference type="EMBL" id="MSS15045.1"/>
    </source>
</evidence>
<feature type="domain" description="DUF4097" evidence="2">
    <location>
        <begin position="104"/>
        <end position="243"/>
    </location>
</feature>
<dbReference type="EMBL" id="VULZ01000008">
    <property type="protein sequence ID" value="MSS15045.1"/>
    <property type="molecule type" value="Genomic_DNA"/>
</dbReference>
<reference evidence="3 4" key="1">
    <citation type="submission" date="2019-08" db="EMBL/GenBank/DDBJ databases">
        <title>In-depth cultivation of the pig gut microbiome towards novel bacterial diversity and tailored functional studies.</title>
        <authorList>
            <person name="Wylensek D."/>
            <person name="Hitch T.C.A."/>
            <person name="Clavel T."/>
        </authorList>
    </citation>
    <scope>NUCLEOTIDE SEQUENCE [LARGE SCALE GENOMIC DNA]</scope>
    <source>
        <strain evidence="3 4">Oil+RF-744-WCA-WT-11</strain>
    </source>
</reference>
<dbReference type="AlphaFoldDB" id="A0A6L5X6E1"/>
<organism evidence="3 4">
    <name type="scientific">Porcincola intestinalis</name>
    <dbReference type="NCBI Taxonomy" id="2606632"/>
    <lineage>
        <taxon>Bacteria</taxon>
        <taxon>Bacillati</taxon>
        <taxon>Bacillota</taxon>
        <taxon>Clostridia</taxon>
        <taxon>Lachnospirales</taxon>
        <taxon>Lachnospiraceae</taxon>
        <taxon>Porcincola</taxon>
    </lineage>
</organism>
<dbReference type="InterPro" id="IPR025164">
    <property type="entry name" value="Toastrack_DUF4097"/>
</dbReference>
<protein>
    <submittedName>
        <fullName evidence="3">DUF4097 domain-containing protein</fullName>
    </submittedName>
</protein>
<evidence type="ECO:0000256" key="1">
    <source>
        <dbReference type="SAM" id="Phobius"/>
    </source>
</evidence>